<organism evidence="1 2">
    <name type="scientific">Cylindrobasidium torrendii FP15055 ss-10</name>
    <dbReference type="NCBI Taxonomy" id="1314674"/>
    <lineage>
        <taxon>Eukaryota</taxon>
        <taxon>Fungi</taxon>
        <taxon>Dikarya</taxon>
        <taxon>Basidiomycota</taxon>
        <taxon>Agaricomycotina</taxon>
        <taxon>Agaricomycetes</taxon>
        <taxon>Agaricomycetidae</taxon>
        <taxon>Agaricales</taxon>
        <taxon>Marasmiineae</taxon>
        <taxon>Physalacriaceae</taxon>
        <taxon>Cylindrobasidium</taxon>
    </lineage>
</organism>
<proteinExistence type="predicted"/>
<evidence type="ECO:0000313" key="2">
    <source>
        <dbReference type="Proteomes" id="UP000054007"/>
    </source>
</evidence>
<gene>
    <name evidence="1" type="ORF">CYLTODRAFT_249785</name>
</gene>
<protein>
    <recommendedName>
        <fullName evidence="3">F-box domain-containing protein</fullName>
    </recommendedName>
</protein>
<dbReference type="Proteomes" id="UP000054007">
    <property type="component" value="Unassembled WGS sequence"/>
</dbReference>
<accession>A0A0D7AUT7</accession>
<reference evidence="1 2" key="1">
    <citation type="journal article" date="2015" name="Fungal Genet. Biol.">
        <title>Evolution of novel wood decay mechanisms in Agaricales revealed by the genome sequences of Fistulina hepatica and Cylindrobasidium torrendii.</title>
        <authorList>
            <person name="Floudas D."/>
            <person name="Held B.W."/>
            <person name="Riley R."/>
            <person name="Nagy L.G."/>
            <person name="Koehler G."/>
            <person name="Ransdell A.S."/>
            <person name="Younus H."/>
            <person name="Chow J."/>
            <person name="Chiniquy J."/>
            <person name="Lipzen A."/>
            <person name="Tritt A."/>
            <person name="Sun H."/>
            <person name="Haridas S."/>
            <person name="LaButti K."/>
            <person name="Ohm R.A."/>
            <person name="Kues U."/>
            <person name="Blanchette R.A."/>
            <person name="Grigoriev I.V."/>
            <person name="Minto R.E."/>
            <person name="Hibbett D.S."/>
        </authorList>
    </citation>
    <scope>NUCLEOTIDE SEQUENCE [LARGE SCALE GENOMIC DNA]</scope>
    <source>
        <strain evidence="1 2">FP15055 ss-10</strain>
    </source>
</reference>
<name>A0A0D7AUT7_9AGAR</name>
<dbReference type="AlphaFoldDB" id="A0A0D7AUT7"/>
<evidence type="ECO:0000313" key="1">
    <source>
        <dbReference type="EMBL" id="KIY61046.1"/>
    </source>
</evidence>
<keyword evidence="2" id="KW-1185">Reference proteome</keyword>
<evidence type="ECO:0008006" key="3">
    <source>
        <dbReference type="Google" id="ProtNLM"/>
    </source>
</evidence>
<sequence length="188" mass="21483">MLDRVTDTEALQVSQFPHHIRPCLESLDLTMVDISGAGVDTQAFCKYINFKHNTSLQTLYFDQLIICEPYPGRLNVARYVPEVLKTVRSPMKELVLRVQINTVDDLEVIDWDEIISTIKANENWSSLERVVVAGPRKEILKQATEWMRVRLRGLGGQVNVRRELLPRIQVLGVRMMAPPSQSVAVWQA</sequence>
<dbReference type="EMBL" id="KN881084">
    <property type="protein sequence ID" value="KIY61046.1"/>
    <property type="molecule type" value="Genomic_DNA"/>
</dbReference>